<sequence length="102" mass="12467">MMRTLRRFYKPSERKNYMLNLVNVNSSLKKVDPKKIETILEWKQPKNVFEIRSFLGLARYYYRFIKGFSLIATSLTKLLRNDDPFKWPEEHQTNFKKSLKRF</sequence>
<dbReference type="GO" id="GO:0003964">
    <property type="term" value="F:RNA-directed DNA polymerase activity"/>
    <property type="evidence" value="ECO:0007669"/>
    <property type="project" value="UniProtKB-KW"/>
</dbReference>
<dbReference type="EMBL" id="SMMG02000007">
    <property type="protein sequence ID" value="KAA3466978.1"/>
    <property type="molecule type" value="Genomic_DNA"/>
</dbReference>
<dbReference type="Gene3D" id="3.30.70.270">
    <property type="match status" value="1"/>
</dbReference>
<evidence type="ECO:0000313" key="1">
    <source>
        <dbReference type="EMBL" id="KAA3466978.1"/>
    </source>
</evidence>
<keyword evidence="2" id="KW-1185">Reference proteome</keyword>
<protein>
    <submittedName>
        <fullName evidence="1">RNA-directed DNA polymerase-like protein</fullName>
    </submittedName>
</protein>
<organism evidence="1 2">
    <name type="scientific">Gossypium australe</name>
    <dbReference type="NCBI Taxonomy" id="47621"/>
    <lineage>
        <taxon>Eukaryota</taxon>
        <taxon>Viridiplantae</taxon>
        <taxon>Streptophyta</taxon>
        <taxon>Embryophyta</taxon>
        <taxon>Tracheophyta</taxon>
        <taxon>Spermatophyta</taxon>
        <taxon>Magnoliopsida</taxon>
        <taxon>eudicotyledons</taxon>
        <taxon>Gunneridae</taxon>
        <taxon>Pentapetalae</taxon>
        <taxon>rosids</taxon>
        <taxon>malvids</taxon>
        <taxon>Malvales</taxon>
        <taxon>Malvaceae</taxon>
        <taxon>Malvoideae</taxon>
        <taxon>Gossypium</taxon>
    </lineage>
</organism>
<dbReference type="InterPro" id="IPR043502">
    <property type="entry name" value="DNA/RNA_pol_sf"/>
</dbReference>
<reference evidence="2" key="1">
    <citation type="journal article" date="2019" name="Plant Biotechnol. J.">
        <title>Genome sequencing of the Australian wild diploid species Gossypium australe highlights disease resistance and delayed gland morphogenesis.</title>
        <authorList>
            <person name="Cai Y."/>
            <person name="Cai X."/>
            <person name="Wang Q."/>
            <person name="Wang P."/>
            <person name="Zhang Y."/>
            <person name="Cai C."/>
            <person name="Xu Y."/>
            <person name="Wang K."/>
            <person name="Zhou Z."/>
            <person name="Wang C."/>
            <person name="Geng S."/>
            <person name="Li B."/>
            <person name="Dong Q."/>
            <person name="Hou Y."/>
            <person name="Wang H."/>
            <person name="Ai P."/>
            <person name="Liu Z."/>
            <person name="Yi F."/>
            <person name="Sun M."/>
            <person name="An G."/>
            <person name="Cheng J."/>
            <person name="Zhang Y."/>
            <person name="Shi Q."/>
            <person name="Xie Y."/>
            <person name="Shi X."/>
            <person name="Chang Y."/>
            <person name="Huang F."/>
            <person name="Chen Y."/>
            <person name="Hong S."/>
            <person name="Mi L."/>
            <person name="Sun Q."/>
            <person name="Zhang L."/>
            <person name="Zhou B."/>
            <person name="Peng R."/>
            <person name="Zhang X."/>
            <person name="Liu F."/>
        </authorList>
    </citation>
    <scope>NUCLEOTIDE SEQUENCE [LARGE SCALE GENOMIC DNA]</scope>
    <source>
        <strain evidence="2">cv. PA1801</strain>
    </source>
</reference>
<comment type="caution">
    <text evidence="1">The sequence shown here is derived from an EMBL/GenBank/DDBJ whole genome shotgun (WGS) entry which is preliminary data.</text>
</comment>
<dbReference type="PANTHER" id="PTHR45643">
    <property type="entry name" value="REVERSE TRANSCRIPTASE"/>
    <property type="match status" value="1"/>
</dbReference>
<keyword evidence="1" id="KW-0808">Transferase</keyword>
<dbReference type="SUPFAM" id="SSF56672">
    <property type="entry name" value="DNA/RNA polymerases"/>
    <property type="match status" value="1"/>
</dbReference>
<evidence type="ECO:0000313" key="2">
    <source>
        <dbReference type="Proteomes" id="UP000325315"/>
    </source>
</evidence>
<dbReference type="OrthoDB" id="1733657at2759"/>
<name>A0A5B6VCU1_9ROSI</name>
<proteinExistence type="predicted"/>
<keyword evidence="1" id="KW-0695">RNA-directed DNA polymerase</keyword>
<dbReference type="Proteomes" id="UP000325315">
    <property type="component" value="Unassembled WGS sequence"/>
</dbReference>
<gene>
    <name evidence="1" type="ORF">EPI10_002030</name>
</gene>
<dbReference type="InterPro" id="IPR043128">
    <property type="entry name" value="Rev_trsase/Diguanyl_cyclase"/>
</dbReference>
<dbReference type="FunFam" id="3.30.70.270:FF:000063">
    <property type="entry name" value="Zinc knuckle domaincontaining protein"/>
    <property type="match status" value="1"/>
</dbReference>
<dbReference type="PANTHER" id="PTHR45643:SF11">
    <property type="entry name" value="RNA-DIRECTED DNA POLYMERASE"/>
    <property type="match status" value="1"/>
</dbReference>
<accession>A0A5B6VCU1</accession>
<keyword evidence="1" id="KW-0548">Nucleotidyltransferase</keyword>
<dbReference type="AlphaFoldDB" id="A0A5B6VCU1"/>